<evidence type="ECO:0000313" key="3">
    <source>
        <dbReference type="Proteomes" id="UP000270094"/>
    </source>
</evidence>
<sequence length="116" mass="13487">MDFILGIMAATGSEKQKRLNVILARQPQAIQNLYKTKVEREQAERERETIYKQTLAEGRGLGNYQKQMTAIENDMSISSAEADQREYQLKRQYHTRYPAAGRLHDDDDDDDFDDDD</sequence>
<evidence type="ECO:0000313" key="2">
    <source>
        <dbReference type="EMBL" id="VDM80122.1"/>
    </source>
</evidence>
<dbReference type="EMBL" id="UYYB01107421">
    <property type="protein sequence ID" value="VDM80122.1"/>
    <property type="molecule type" value="Genomic_DNA"/>
</dbReference>
<proteinExistence type="predicted"/>
<feature type="region of interest" description="Disordered" evidence="1">
    <location>
        <begin position="75"/>
        <end position="116"/>
    </location>
</feature>
<dbReference type="OrthoDB" id="5822489at2759"/>
<protein>
    <submittedName>
        <fullName evidence="2">Uncharacterized protein</fullName>
    </submittedName>
</protein>
<dbReference type="Proteomes" id="UP000270094">
    <property type="component" value="Unassembled WGS sequence"/>
</dbReference>
<accession>A0A3P7LLW6</accession>
<organism evidence="2 3">
    <name type="scientific">Strongylus vulgaris</name>
    <name type="common">Blood worm</name>
    <dbReference type="NCBI Taxonomy" id="40348"/>
    <lineage>
        <taxon>Eukaryota</taxon>
        <taxon>Metazoa</taxon>
        <taxon>Ecdysozoa</taxon>
        <taxon>Nematoda</taxon>
        <taxon>Chromadorea</taxon>
        <taxon>Rhabditida</taxon>
        <taxon>Rhabditina</taxon>
        <taxon>Rhabditomorpha</taxon>
        <taxon>Strongyloidea</taxon>
        <taxon>Strongylidae</taxon>
        <taxon>Strongylus</taxon>
    </lineage>
</organism>
<evidence type="ECO:0000256" key="1">
    <source>
        <dbReference type="SAM" id="MobiDB-lite"/>
    </source>
</evidence>
<gene>
    <name evidence="2" type="ORF">SVUK_LOCUS15120</name>
</gene>
<dbReference type="AlphaFoldDB" id="A0A3P7LLW6"/>
<keyword evidence="3" id="KW-1185">Reference proteome</keyword>
<feature type="compositionally biased region" description="Acidic residues" evidence="1">
    <location>
        <begin position="106"/>
        <end position="116"/>
    </location>
</feature>
<name>A0A3P7LLW6_STRVU</name>
<reference evidence="2 3" key="1">
    <citation type="submission" date="2018-11" db="EMBL/GenBank/DDBJ databases">
        <authorList>
            <consortium name="Pathogen Informatics"/>
        </authorList>
    </citation>
    <scope>NUCLEOTIDE SEQUENCE [LARGE SCALE GENOMIC DNA]</scope>
</reference>